<dbReference type="SUPFAM" id="SSF52540">
    <property type="entry name" value="P-loop containing nucleoside triphosphate hydrolases"/>
    <property type="match status" value="1"/>
</dbReference>
<accession>A0A5B8MDL4</accession>
<evidence type="ECO:0000259" key="7">
    <source>
        <dbReference type="Pfam" id="PF01583"/>
    </source>
</evidence>
<evidence type="ECO:0000256" key="3">
    <source>
        <dbReference type="ARBA" id="ARBA00022741"/>
    </source>
</evidence>
<protein>
    <recommendedName>
        <fullName evidence="1 6">Adenylyl-sulfate kinase</fullName>
        <ecNumber evidence="1 6">2.7.1.25</ecNumber>
    </recommendedName>
</protein>
<dbReference type="NCBIfam" id="NF003013">
    <property type="entry name" value="PRK03846.1"/>
    <property type="match status" value="1"/>
</dbReference>
<dbReference type="GO" id="GO:0004020">
    <property type="term" value="F:adenylylsulfate kinase activity"/>
    <property type="evidence" value="ECO:0007669"/>
    <property type="project" value="UniProtKB-EC"/>
</dbReference>
<dbReference type="EMBL" id="CP031034">
    <property type="protein sequence ID" value="QDZ18341.1"/>
    <property type="molecule type" value="Genomic_DNA"/>
</dbReference>
<dbReference type="InterPro" id="IPR059117">
    <property type="entry name" value="APS_kinase_dom"/>
</dbReference>
<gene>
    <name evidence="8" type="ORF">A3770_01p08590</name>
</gene>
<dbReference type="EC" id="2.7.1.25" evidence="1 6"/>
<dbReference type="Pfam" id="PF01583">
    <property type="entry name" value="APS_kinase"/>
    <property type="match status" value="1"/>
</dbReference>
<dbReference type="AlphaFoldDB" id="A0A5B8MDL4"/>
<keyword evidence="3 6" id="KW-0547">Nucleotide-binding</keyword>
<dbReference type="STRING" id="1764295.A0A5B8MDL4"/>
<evidence type="ECO:0000256" key="1">
    <source>
        <dbReference type="ARBA" id="ARBA00012121"/>
    </source>
</evidence>
<dbReference type="NCBIfam" id="TIGR00455">
    <property type="entry name" value="apsK"/>
    <property type="match status" value="1"/>
</dbReference>
<dbReference type="InterPro" id="IPR027417">
    <property type="entry name" value="P-loop_NTPase"/>
</dbReference>
<proteinExistence type="inferred from homology"/>
<dbReference type="FunFam" id="3.40.50.300:FF:000212">
    <property type="entry name" value="Adenylyl-sulfate kinase"/>
    <property type="match status" value="1"/>
</dbReference>
<dbReference type="HAMAP" id="MF_00065">
    <property type="entry name" value="Adenylyl_sulf_kinase"/>
    <property type="match status" value="1"/>
</dbReference>
<comment type="pathway">
    <text evidence="6">Sulfur metabolism; hydrogen sulfide biosynthesis; sulfite from sulfate: step 2/3.</text>
</comment>
<dbReference type="CDD" id="cd02027">
    <property type="entry name" value="APSK"/>
    <property type="match status" value="1"/>
</dbReference>
<dbReference type="UniPathway" id="UPA00140">
    <property type="reaction ID" value="UER00205"/>
</dbReference>
<evidence type="ECO:0000313" key="8">
    <source>
        <dbReference type="EMBL" id="QDZ18341.1"/>
    </source>
</evidence>
<dbReference type="GO" id="GO:0005524">
    <property type="term" value="F:ATP binding"/>
    <property type="evidence" value="ECO:0007669"/>
    <property type="project" value="UniProtKB-KW"/>
</dbReference>
<comment type="similarity">
    <text evidence="6">Belongs to the APS kinase family.</text>
</comment>
<dbReference type="PANTHER" id="PTHR11055">
    <property type="entry name" value="BIFUNCTIONAL 3'-PHOSPHOADENOSINE 5'-PHOSPHOSULFATE SYNTHASE"/>
    <property type="match status" value="1"/>
</dbReference>
<dbReference type="GO" id="GO:0000103">
    <property type="term" value="P:sulfate assimilation"/>
    <property type="evidence" value="ECO:0007669"/>
    <property type="project" value="InterPro"/>
</dbReference>
<evidence type="ECO:0000256" key="5">
    <source>
        <dbReference type="ARBA" id="ARBA00022840"/>
    </source>
</evidence>
<keyword evidence="4 6" id="KW-0418">Kinase</keyword>
<comment type="catalytic activity">
    <reaction evidence="6">
        <text>adenosine 5'-phosphosulfate + ATP = 3'-phosphoadenylyl sulfate + ADP + H(+)</text>
        <dbReference type="Rhea" id="RHEA:24152"/>
        <dbReference type="ChEBI" id="CHEBI:15378"/>
        <dbReference type="ChEBI" id="CHEBI:30616"/>
        <dbReference type="ChEBI" id="CHEBI:58243"/>
        <dbReference type="ChEBI" id="CHEBI:58339"/>
        <dbReference type="ChEBI" id="CHEBI:456216"/>
        <dbReference type="EC" id="2.7.1.25"/>
    </reaction>
</comment>
<keyword evidence="9" id="KW-1185">Reference proteome</keyword>
<organism evidence="8 9">
    <name type="scientific">Chloropicon primus</name>
    <dbReference type="NCBI Taxonomy" id="1764295"/>
    <lineage>
        <taxon>Eukaryota</taxon>
        <taxon>Viridiplantae</taxon>
        <taxon>Chlorophyta</taxon>
        <taxon>Chloropicophyceae</taxon>
        <taxon>Chloropicales</taxon>
        <taxon>Chloropicaceae</taxon>
        <taxon>Chloropicon</taxon>
    </lineage>
</organism>
<dbReference type="Proteomes" id="UP000316726">
    <property type="component" value="Chromosome 1"/>
</dbReference>
<keyword evidence="2 6" id="KW-0808">Transferase</keyword>
<feature type="domain" description="APS kinase" evidence="7">
    <location>
        <begin position="108"/>
        <end position="258"/>
    </location>
</feature>
<sequence length="284" mass="31378">MACLRVGRQMLRQTASLVCPTTTTMMMMATKGEGFLGVCGGSLGGSQAYAPSCGVLERFGSSLLAPRREGRPFGSTKAETYDVGSSSNIKWHESPVTRDAREKQLNQRGCVLWMTGLSGSGKSTVAFTLEHMLQEEGKLCYVLDGDNVRHGLCQDLGFTAQCREENIRRMGEVANLMANAGIITVVSIISPFAKDRNKVRERMENKSDFHEVYMKIPVSVCEERDPKGLYKKARAGKIKGFTGIDAPYEAPENPEITLEVNDGNAAEMARELLDYLRSHKFLEY</sequence>
<evidence type="ECO:0000313" key="9">
    <source>
        <dbReference type="Proteomes" id="UP000316726"/>
    </source>
</evidence>
<dbReference type="OrthoDB" id="506431at2759"/>
<reference evidence="8 9" key="1">
    <citation type="submission" date="2018-07" db="EMBL/GenBank/DDBJ databases">
        <title>The complete nuclear genome of the prasinophyte Chloropicon primus (CCMP1205).</title>
        <authorList>
            <person name="Pombert J.-F."/>
            <person name="Otis C."/>
            <person name="Turmel M."/>
            <person name="Lemieux C."/>
        </authorList>
    </citation>
    <scope>NUCLEOTIDE SEQUENCE [LARGE SCALE GENOMIC DNA]</scope>
    <source>
        <strain evidence="8 9">CCMP1205</strain>
    </source>
</reference>
<dbReference type="InterPro" id="IPR002891">
    <property type="entry name" value="APS"/>
</dbReference>
<comment type="function">
    <text evidence="6">Catalyzes the synthesis of activated sulfate.</text>
</comment>
<keyword evidence="5 6" id="KW-0067">ATP-binding</keyword>
<dbReference type="Gene3D" id="3.40.50.300">
    <property type="entry name" value="P-loop containing nucleotide triphosphate hydrolases"/>
    <property type="match status" value="1"/>
</dbReference>
<evidence type="ECO:0000256" key="4">
    <source>
        <dbReference type="ARBA" id="ARBA00022777"/>
    </source>
</evidence>
<name>A0A5B8MDL4_9CHLO</name>
<dbReference type="GO" id="GO:0070814">
    <property type="term" value="P:hydrogen sulfide biosynthetic process"/>
    <property type="evidence" value="ECO:0007669"/>
    <property type="project" value="UniProtKB-UniPathway"/>
</dbReference>
<dbReference type="PANTHER" id="PTHR11055:SF1">
    <property type="entry name" value="PAPS SYNTHETASE, ISOFORM D"/>
    <property type="match status" value="1"/>
</dbReference>
<evidence type="ECO:0000256" key="2">
    <source>
        <dbReference type="ARBA" id="ARBA00022679"/>
    </source>
</evidence>
<evidence type="ECO:0000256" key="6">
    <source>
        <dbReference type="RuleBase" id="RU004347"/>
    </source>
</evidence>